<dbReference type="InterPro" id="IPR016166">
    <property type="entry name" value="FAD-bd_PCMH"/>
</dbReference>
<dbReference type="InterPro" id="IPR016169">
    <property type="entry name" value="FAD-bd_PCMH_sub2"/>
</dbReference>
<dbReference type="InterPro" id="IPR036683">
    <property type="entry name" value="CO_DH_flav_C_dom_sf"/>
</dbReference>
<dbReference type="InterPro" id="IPR051312">
    <property type="entry name" value="Diverse_Substr_Oxidored"/>
</dbReference>
<dbReference type="SMART" id="SM01092">
    <property type="entry name" value="CO_deh_flav_C"/>
    <property type="match status" value="1"/>
</dbReference>
<evidence type="ECO:0000313" key="3">
    <source>
        <dbReference type="EMBL" id="XBH01001.1"/>
    </source>
</evidence>
<reference evidence="3" key="1">
    <citation type="submission" date="2024-05" db="EMBL/GenBank/DDBJ databases">
        <title>Planctomycetes of the genus Singulisphaera possess chitinolytic capabilities.</title>
        <authorList>
            <person name="Ivanova A."/>
        </authorList>
    </citation>
    <scope>NUCLEOTIDE SEQUENCE</scope>
    <source>
        <strain evidence="3">Ch08T</strain>
    </source>
</reference>
<proteinExistence type="predicted"/>
<dbReference type="Gene3D" id="3.30.465.10">
    <property type="match status" value="1"/>
</dbReference>
<dbReference type="InterPro" id="IPR005107">
    <property type="entry name" value="CO_DH_flav_C"/>
</dbReference>
<evidence type="ECO:0000256" key="1">
    <source>
        <dbReference type="ARBA" id="ARBA00022827"/>
    </source>
</evidence>
<dbReference type="Gene3D" id="3.30.390.50">
    <property type="entry name" value="CO dehydrogenase flavoprotein, C-terminal domain"/>
    <property type="match status" value="1"/>
</dbReference>
<name>A0AAU7C764_9BACT</name>
<dbReference type="Pfam" id="PF03450">
    <property type="entry name" value="CO_deh_flav_C"/>
    <property type="match status" value="1"/>
</dbReference>
<protein>
    <submittedName>
        <fullName evidence="3">FAD binding domain-containing protein</fullName>
    </submittedName>
</protein>
<dbReference type="EMBL" id="CP155447">
    <property type="protein sequence ID" value="XBH01001.1"/>
    <property type="molecule type" value="Genomic_DNA"/>
</dbReference>
<gene>
    <name evidence="3" type="ORF">V5E97_21875</name>
</gene>
<dbReference type="PANTHER" id="PTHR42659:SF9">
    <property type="entry name" value="XANTHINE DEHYDROGENASE FAD-BINDING SUBUNIT XDHB-RELATED"/>
    <property type="match status" value="1"/>
</dbReference>
<dbReference type="Gene3D" id="3.30.43.10">
    <property type="entry name" value="Uridine Diphospho-n-acetylenolpyruvylglucosamine Reductase, domain 2"/>
    <property type="match status" value="1"/>
</dbReference>
<feature type="domain" description="FAD-binding PCMH-type" evidence="2">
    <location>
        <begin position="1"/>
        <end position="221"/>
    </location>
</feature>
<organism evidence="3">
    <name type="scientific">Singulisphaera sp. Ch08</name>
    <dbReference type="NCBI Taxonomy" id="3120278"/>
    <lineage>
        <taxon>Bacteria</taxon>
        <taxon>Pseudomonadati</taxon>
        <taxon>Planctomycetota</taxon>
        <taxon>Planctomycetia</taxon>
        <taxon>Isosphaerales</taxon>
        <taxon>Isosphaeraceae</taxon>
        <taxon>Singulisphaera</taxon>
    </lineage>
</organism>
<sequence>MNAFDYAAPASIEDAVKLLGTPKSEALSGGTDLLCRLKDYVSDPARVVYLKEVKALAGISGSPTSDGLTIGAGTLLADVLDHKGLRTSYPALWQATLEVGTPQIRNMASVGGNLLQRPRCWYYRAGNGLLALKDGKSLVRQGDNRHHAIFLTDGDALFVNPSSLAAPLIALGAEATIVGPKGERTVKVEDLYQIPKKDADRELTIIPGEVLTKVTIPAAKGKNASYEARQKQAHDWPLVLASVNLTLDGDKVSKARVILAGVAPIPYRSEEAEKAIVGQAITMETAAAAGAAAIAAAKPLSMNEYKVTLTKTAVKRALLAAAGNRYWEEV</sequence>
<evidence type="ECO:0000259" key="2">
    <source>
        <dbReference type="PROSITE" id="PS51387"/>
    </source>
</evidence>
<dbReference type="PANTHER" id="PTHR42659">
    <property type="entry name" value="XANTHINE DEHYDROGENASE SUBUNIT C-RELATED"/>
    <property type="match status" value="1"/>
</dbReference>
<dbReference type="PROSITE" id="PS51387">
    <property type="entry name" value="FAD_PCMH"/>
    <property type="match status" value="1"/>
</dbReference>
<dbReference type="InterPro" id="IPR036318">
    <property type="entry name" value="FAD-bd_PCMH-like_sf"/>
</dbReference>
<dbReference type="Pfam" id="PF00941">
    <property type="entry name" value="FAD_binding_5"/>
    <property type="match status" value="1"/>
</dbReference>
<keyword evidence="1" id="KW-0285">Flavoprotein</keyword>
<dbReference type="InterPro" id="IPR002346">
    <property type="entry name" value="Mopterin_DH_FAD-bd"/>
</dbReference>
<accession>A0AAU7C764</accession>
<dbReference type="RefSeq" id="WP_406693684.1">
    <property type="nucleotide sequence ID" value="NZ_CP155447.1"/>
</dbReference>
<keyword evidence="1" id="KW-0274">FAD</keyword>
<dbReference type="SUPFAM" id="SSF56176">
    <property type="entry name" value="FAD-binding/transporter-associated domain-like"/>
    <property type="match status" value="1"/>
</dbReference>
<dbReference type="GO" id="GO:0016491">
    <property type="term" value="F:oxidoreductase activity"/>
    <property type="evidence" value="ECO:0007669"/>
    <property type="project" value="InterPro"/>
</dbReference>
<dbReference type="SUPFAM" id="SSF55447">
    <property type="entry name" value="CO dehydrogenase flavoprotein C-terminal domain-like"/>
    <property type="match status" value="1"/>
</dbReference>
<dbReference type="AlphaFoldDB" id="A0AAU7C764"/>
<dbReference type="GO" id="GO:0071949">
    <property type="term" value="F:FAD binding"/>
    <property type="evidence" value="ECO:0007669"/>
    <property type="project" value="InterPro"/>
</dbReference>
<dbReference type="InterPro" id="IPR016167">
    <property type="entry name" value="FAD-bd_PCMH_sub1"/>
</dbReference>